<gene>
    <name evidence="1" type="ORF">WR25_08236</name>
</gene>
<evidence type="ECO:0000313" key="2">
    <source>
        <dbReference type="Proteomes" id="UP000218231"/>
    </source>
</evidence>
<organism evidence="1 2">
    <name type="scientific">Diploscapter pachys</name>
    <dbReference type="NCBI Taxonomy" id="2018661"/>
    <lineage>
        <taxon>Eukaryota</taxon>
        <taxon>Metazoa</taxon>
        <taxon>Ecdysozoa</taxon>
        <taxon>Nematoda</taxon>
        <taxon>Chromadorea</taxon>
        <taxon>Rhabditida</taxon>
        <taxon>Rhabditina</taxon>
        <taxon>Rhabditomorpha</taxon>
        <taxon>Rhabditoidea</taxon>
        <taxon>Rhabditidae</taxon>
        <taxon>Diploscapter</taxon>
    </lineage>
</organism>
<keyword evidence="2" id="KW-1185">Reference proteome</keyword>
<name>A0A2A2LHI0_9BILA</name>
<dbReference type="InterPro" id="IPR007465">
    <property type="entry name" value="DUF508"/>
</dbReference>
<proteinExistence type="predicted"/>
<sequence length="196" mass="22286">MADGDKRSHDNNNSNAMIAGADLLNLPIFAQLGIYRATSGTLIANRNNNALNFPGAYIYQYDMELDLPGMHVADVDSVSKKTSRPTAITVKFVIVYYEEKKKKKEALVHFYGKFSASTLIREVLDEYFCEMKQCQGNWHGKPFMPRFSVCTSTFRKSNSQELRDSDVEKQLSNYIDPLWGDRVTIICDCRCRKTSA</sequence>
<reference evidence="1 2" key="1">
    <citation type="journal article" date="2017" name="Curr. Biol.">
        <title>Genome architecture and evolution of a unichromosomal asexual nematode.</title>
        <authorList>
            <person name="Fradin H."/>
            <person name="Zegar C."/>
            <person name="Gutwein M."/>
            <person name="Lucas J."/>
            <person name="Kovtun M."/>
            <person name="Corcoran D."/>
            <person name="Baugh L.R."/>
            <person name="Kiontke K."/>
            <person name="Gunsalus K."/>
            <person name="Fitch D.H."/>
            <person name="Piano F."/>
        </authorList>
    </citation>
    <scope>NUCLEOTIDE SEQUENCE [LARGE SCALE GENOMIC DNA]</scope>
    <source>
        <strain evidence="1">PF1309</strain>
    </source>
</reference>
<evidence type="ECO:0000313" key="1">
    <source>
        <dbReference type="EMBL" id="PAV85619.1"/>
    </source>
</evidence>
<protein>
    <submittedName>
        <fullName evidence="1">Uncharacterized protein</fullName>
    </submittedName>
</protein>
<accession>A0A2A2LHI0</accession>
<comment type="caution">
    <text evidence="1">The sequence shown here is derived from an EMBL/GenBank/DDBJ whole genome shotgun (WGS) entry which is preliminary data.</text>
</comment>
<dbReference type="Pfam" id="PF04370">
    <property type="entry name" value="DUF508"/>
    <property type="match status" value="1"/>
</dbReference>
<dbReference type="Proteomes" id="UP000218231">
    <property type="component" value="Unassembled WGS sequence"/>
</dbReference>
<dbReference type="EMBL" id="LIAE01006751">
    <property type="protein sequence ID" value="PAV85619.1"/>
    <property type="molecule type" value="Genomic_DNA"/>
</dbReference>
<dbReference type="AlphaFoldDB" id="A0A2A2LHI0"/>